<accession>A0A0B6XG41</accession>
<evidence type="ECO:0000313" key="2">
    <source>
        <dbReference type="Proteomes" id="UP000032930"/>
    </source>
</evidence>
<reference evidence="1 2" key="1">
    <citation type="submission" date="2014-02" db="EMBL/GenBank/DDBJ databases">
        <authorList>
            <person name="Genoscope - CEA"/>
        </authorList>
    </citation>
    <scope>NUCLEOTIDE SEQUENCE [LARGE SCALE GENOMIC DNA]</scope>
    <source>
        <strain evidence="1 2">CS03</strain>
    </source>
</reference>
<dbReference type="AlphaFoldDB" id="A0A0B6XG41"/>
<sequence length="40" mass="4523">MNPLPVGIIPWLFFTVVPYGTVKGSIIQRVETSHLNWPSQ</sequence>
<organism evidence="1 2">
    <name type="scientific">Xenorhabdus bovienii</name>
    <name type="common">Xenorhabdus nematophila subsp. bovienii</name>
    <dbReference type="NCBI Taxonomy" id="40576"/>
    <lineage>
        <taxon>Bacteria</taxon>
        <taxon>Pseudomonadati</taxon>
        <taxon>Pseudomonadota</taxon>
        <taxon>Gammaproteobacteria</taxon>
        <taxon>Enterobacterales</taxon>
        <taxon>Morganellaceae</taxon>
        <taxon>Xenorhabdus</taxon>
    </lineage>
</organism>
<gene>
    <name evidence="1" type="ORF">XBW1_4180</name>
</gene>
<evidence type="ECO:0000313" key="1">
    <source>
        <dbReference type="EMBL" id="CDM91529.1"/>
    </source>
</evidence>
<proteinExistence type="predicted"/>
<dbReference type="KEGG" id="xbv:XBW1_4180"/>
<name>A0A0B6XG41_XENBV</name>
<protein>
    <submittedName>
        <fullName evidence="1">Uncharacterized protein</fullName>
    </submittedName>
</protein>
<dbReference type="Proteomes" id="UP000032930">
    <property type="component" value="Chromosome"/>
</dbReference>
<dbReference type="EMBL" id="FO818637">
    <property type="protein sequence ID" value="CDM91529.1"/>
    <property type="molecule type" value="Genomic_DNA"/>
</dbReference>